<dbReference type="PANTHER" id="PTHR21198">
    <property type="entry name" value="GLUTAMATE RACEMASE"/>
    <property type="match status" value="1"/>
</dbReference>
<dbReference type="Pfam" id="PF01177">
    <property type="entry name" value="Asp_Glu_race"/>
    <property type="match status" value="1"/>
</dbReference>
<dbReference type="PROSITE" id="PS00924">
    <property type="entry name" value="ASP_GLU_RACEMASE_2"/>
    <property type="match status" value="1"/>
</dbReference>
<dbReference type="Gene3D" id="3.40.50.1860">
    <property type="match status" value="2"/>
</dbReference>
<dbReference type="RefSeq" id="WP_119756235.1">
    <property type="nucleotide sequence ID" value="NZ_CP032382.1"/>
</dbReference>
<organism evidence="3 4">
    <name type="scientific">Chryseolinea soli</name>
    <dbReference type="NCBI Taxonomy" id="2321403"/>
    <lineage>
        <taxon>Bacteria</taxon>
        <taxon>Pseudomonadati</taxon>
        <taxon>Bacteroidota</taxon>
        <taxon>Cytophagia</taxon>
        <taxon>Cytophagales</taxon>
        <taxon>Fulvivirgaceae</taxon>
        <taxon>Chryseolinea</taxon>
    </lineage>
</organism>
<evidence type="ECO:0008006" key="5">
    <source>
        <dbReference type="Google" id="ProtNLM"/>
    </source>
</evidence>
<evidence type="ECO:0000313" key="3">
    <source>
        <dbReference type="EMBL" id="AYB32992.1"/>
    </source>
</evidence>
<keyword evidence="4" id="KW-1185">Reference proteome</keyword>
<sequence length="275" mass="29834">MNTSKKQNTLSRRKLISTLGMACFTLPAAHSFATQPNPNMRAPGTGGMKTIGILGGLGPQATLDLEAQIHLASQRLIPPQINSGYPPLLVAYHRRPPFVVKGDALVFPLQPDPELLELAKQLGAVVDFMIIASNGAHLVQKEIEEASGRKVLSMIDVTLQEVARRNWRTVGVAGFKNAMVYIQKFKALGLIPATIDEALQQKLDASIMRVMEGRDTAEDHAVALEVVSQLRKQNVDGIIPGCTEIPLLLKENLDSVGFVHPIQLLAEAAVKQAMI</sequence>
<accession>A0A385SQ58</accession>
<dbReference type="AlphaFoldDB" id="A0A385SQ58"/>
<dbReference type="EMBL" id="CP032382">
    <property type="protein sequence ID" value="AYB32992.1"/>
    <property type="molecule type" value="Genomic_DNA"/>
</dbReference>
<evidence type="ECO:0000313" key="4">
    <source>
        <dbReference type="Proteomes" id="UP000266183"/>
    </source>
</evidence>
<dbReference type="SUPFAM" id="SSF53681">
    <property type="entry name" value="Aspartate/glutamate racemase"/>
    <property type="match status" value="2"/>
</dbReference>
<name>A0A385SQ58_9BACT</name>
<evidence type="ECO:0000256" key="2">
    <source>
        <dbReference type="SAM" id="SignalP"/>
    </source>
</evidence>
<dbReference type="KEGG" id="chk:D4L85_21505"/>
<gene>
    <name evidence="3" type="ORF">D4L85_21505</name>
</gene>
<feature type="signal peptide" evidence="2">
    <location>
        <begin position="1"/>
        <end position="33"/>
    </location>
</feature>
<protein>
    <recommendedName>
        <fullName evidence="5">Amino acid racemase</fullName>
    </recommendedName>
</protein>
<proteinExistence type="predicted"/>
<evidence type="ECO:0000256" key="1">
    <source>
        <dbReference type="ARBA" id="ARBA00023235"/>
    </source>
</evidence>
<dbReference type="InterPro" id="IPR033134">
    <property type="entry name" value="Asp/Glu_racemase_AS_2"/>
</dbReference>
<dbReference type="OrthoDB" id="9803739at2"/>
<dbReference type="InterPro" id="IPR015942">
    <property type="entry name" value="Asp/Glu/hydantoin_racemase"/>
</dbReference>
<dbReference type="PANTHER" id="PTHR21198:SF7">
    <property type="entry name" value="ASPARTATE-GLUTAMATE RACEMASE FAMILY"/>
    <property type="match status" value="1"/>
</dbReference>
<keyword evidence="2" id="KW-0732">Signal</keyword>
<reference evidence="4" key="1">
    <citation type="submission" date="2018-09" db="EMBL/GenBank/DDBJ databases">
        <title>Chryseolinea sp. KIS68-18 isolated from soil.</title>
        <authorList>
            <person name="Weon H.-Y."/>
            <person name="Kwon S.-W."/>
            <person name="Lee S.A."/>
        </authorList>
    </citation>
    <scope>NUCLEOTIDE SEQUENCE [LARGE SCALE GENOMIC DNA]</scope>
    <source>
        <strain evidence="4">KIS68-18</strain>
    </source>
</reference>
<dbReference type="GO" id="GO:0047661">
    <property type="term" value="F:amino-acid racemase activity"/>
    <property type="evidence" value="ECO:0007669"/>
    <property type="project" value="InterPro"/>
</dbReference>
<keyword evidence="1" id="KW-0413">Isomerase</keyword>
<dbReference type="Proteomes" id="UP000266183">
    <property type="component" value="Chromosome"/>
</dbReference>
<feature type="chain" id="PRO_5017280313" description="Amino acid racemase" evidence="2">
    <location>
        <begin position="34"/>
        <end position="275"/>
    </location>
</feature>
<dbReference type="InterPro" id="IPR001920">
    <property type="entry name" value="Asp/Glu_race"/>
</dbReference>